<evidence type="ECO:0000313" key="3">
    <source>
        <dbReference type="EMBL" id="CAK8695578.1"/>
    </source>
</evidence>
<feature type="domain" description="CIP2A N-terminal" evidence="2">
    <location>
        <begin position="23"/>
        <end position="546"/>
    </location>
</feature>
<organism evidence="3 4">
    <name type="scientific">Clavelina lepadiformis</name>
    <name type="common">Light-bulb sea squirt</name>
    <name type="synonym">Ascidia lepadiformis</name>
    <dbReference type="NCBI Taxonomy" id="159417"/>
    <lineage>
        <taxon>Eukaryota</taxon>
        <taxon>Metazoa</taxon>
        <taxon>Chordata</taxon>
        <taxon>Tunicata</taxon>
        <taxon>Ascidiacea</taxon>
        <taxon>Aplousobranchia</taxon>
        <taxon>Clavelinidae</taxon>
        <taxon>Clavelina</taxon>
    </lineage>
</organism>
<keyword evidence="4" id="KW-1185">Reference proteome</keyword>
<gene>
    <name evidence="3" type="ORF">CVLEPA_LOCUS28837</name>
</gene>
<dbReference type="PANTHER" id="PTHR23161:SF2">
    <property type="entry name" value="PROTEIN CIP2A"/>
    <property type="match status" value="1"/>
</dbReference>
<dbReference type="PANTHER" id="PTHR23161">
    <property type="entry name" value="PROTEIN CIP2A"/>
    <property type="match status" value="1"/>
</dbReference>
<evidence type="ECO:0000259" key="2">
    <source>
        <dbReference type="Pfam" id="PF21044"/>
    </source>
</evidence>
<sequence>MDYLNSVNLVVLATSAYSSNPVESTSSQFIGQLEVLIGILKVKDAGHIFNVKNKISSQCLVGLMDVVVGHNTDSHLISKIFQLLDTCTTSIPVTSKFMSQVVGHVNEALISYVVQHASSTVLSNTLIQCFQLLEKLTYPKKLPDSVINLDKFTDFLLLQVDDVESECAGTCLGILSNIVSKSMTVQAQVKGNMETARVRSLMSYLKQSSVANKVSVLTIITHVCWGDDLTKKLYNLKNVTQTLKLLLSCITNVDHVLTQHRAADLFVELLKHRDISQQFAIYESDQNCSSRLIMLLRHNTLPAAATKVLKVLVAFCRISIIRRNMCNRILQNEEVWLILLKCTCQPTNDETNLSSISSVDLISELCEEVVDYSAEFSDPDWLTSLLSTIAQQLKIADSSELMSPIAALKGLKWIKILNCLCNDDYFKSAVASAFSISSLTNIIEHHLTHNLTNIFESNQLDSDEVGVDVILNSLQLALSLKDVIPDAETMLYTFLQDSRIVPFLAHALTSSGRWRIQTAIRLIQEALPLPDYPDVHLAEKIAQINERKMHKSSLDATSYLPPSKMLSDKSVSSLKQMDFHQNGDFHDKLNVTSCPRLISNGEEKDDIQSLISKVQTDGGAVSSDPKSASTVADVMEIYENKISSLITKGSHLQDLLEAKALALSQADRLINQHRRQQARSEADAVKLAEMLRDSEAKYETLLGNVRSVETDRLAMEQELQTVVEENCNLQNVADQYNKMQFAFQDKTHKIEVLERNLKTSRQEYDTLKELHEMIQKHNEKMKEQQSQSSTRIEEMEEERMRLLKRISELEISISDLTQLIEEQDKAAKTLMQEKAEQEVANKNLKLQVGKRDENIKELKIKVSSQEQRRQQMEHQVKDKNSEIKKLHHKIDSLGEKVETLSLQRIDDEQTLSDRDNEINKLKRKLEKQAQTLLMITELSNNIQSSQT</sequence>
<evidence type="ECO:0000313" key="4">
    <source>
        <dbReference type="Proteomes" id="UP001642483"/>
    </source>
</evidence>
<name>A0ABP0GW75_CLALP</name>
<dbReference type="Proteomes" id="UP001642483">
    <property type="component" value="Unassembled WGS sequence"/>
</dbReference>
<dbReference type="EMBL" id="CAWYQH010000152">
    <property type="protein sequence ID" value="CAK8695578.1"/>
    <property type="molecule type" value="Genomic_DNA"/>
</dbReference>
<dbReference type="InterPro" id="IPR042510">
    <property type="entry name" value="CIP2A"/>
</dbReference>
<accession>A0ABP0GW75</accession>
<proteinExistence type="predicted"/>
<protein>
    <recommendedName>
        <fullName evidence="2">CIP2A N-terminal domain-containing protein</fullName>
    </recommendedName>
</protein>
<reference evidence="3 4" key="1">
    <citation type="submission" date="2024-02" db="EMBL/GenBank/DDBJ databases">
        <authorList>
            <person name="Daric V."/>
            <person name="Darras S."/>
        </authorList>
    </citation>
    <scope>NUCLEOTIDE SEQUENCE [LARGE SCALE GENOMIC DNA]</scope>
</reference>
<dbReference type="InterPro" id="IPR048701">
    <property type="entry name" value="CIP2A_N"/>
</dbReference>
<feature type="coiled-coil region" evidence="1">
    <location>
        <begin position="743"/>
        <end position="931"/>
    </location>
</feature>
<dbReference type="SUPFAM" id="SSF48371">
    <property type="entry name" value="ARM repeat"/>
    <property type="match status" value="1"/>
</dbReference>
<keyword evidence="1" id="KW-0175">Coiled coil</keyword>
<dbReference type="InterPro" id="IPR016024">
    <property type="entry name" value="ARM-type_fold"/>
</dbReference>
<dbReference type="Pfam" id="PF21044">
    <property type="entry name" value="CIP2A_N"/>
    <property type="match status" value="1"/>
</dbReference>
<evidence type="ECO:0000256" key="1">
    <source>
        <dbReference type="SAM" id="Coils"/>
    </source>
</evidence>
<comment type="caution">
    <text evidence="3">The sequence shown here is derived from an EMBL/GenBank/DDBJ whole genome shotgun (WGS) entry which is preliminary data.</text>
</comment>